<dbReference type="Pfam" id="PF09895">
    <property type="entry name" value="DUF2122"/>
    <property type="match status" value="1"/>
</dbReference>
<dbReference type="Proteomes" id="UP000007812">
    <property type="component" value="Chromosome"/>
</dbReference>
<dbReference type="GeneID" id="10494215"/>
<dbReference type="OrthoDB" id="18579at2157"/>
<dbReference type="InterPro" id="IPR018665">
    <property type="entry name" value="DUF2122_RecB-nuclease-rel"/>
</dbReference>
<gene>
    <name evidence="1" type="ordered locus">Mcup_2027</name>
</gene>
<dbReference type="RefSeq" id="WP_013738627.1">
    <property type="nucleotide sequence ID" value="NC_015435.1"/>
</dbReference>
<dbReference type="STRING" id="1006006.Mcup_2027"/>
<keyword evidence="2" id="KW-1185">Reference proteome</keyword>
<dbReference type="GO" id="GO:0004527">
    <property type="term" value="F:exonuclease activity"/>
    <property type="evidence" value="ECO:0007669"/>
    <property type="project" value="UniProtKB-KW"/>
</dbReference>
<sequence>MEIVVGLHNVTSSQRLLDFAKLAFSLNIKKLLITKVGGTAAQAGIPDVGRLALKYNKSLIILPDLKDAVELFSPSKIYLFSPYAEKEIEPGSIQENSILIFPGIENGFTKIEQSLGEHVTLRSMKIDVGPIPYASAILYCSINGIKA</sequence>
<reference evidence="1 2" key="1">
    <citation type="journal article" date="2011" name="J. Bacteriol.">
        <title>Complete genome sequence of Metallosphaera cuprina, a metal sulfide-oxidizing archaeon from a hot spring.</title>
        <authorList>
            <person name="Liu L.J."/>
            <person name="You X.Y."/>
            <person name="Zheng H."/>
            <person name="Wang S."/>
            <person name="Jiang C.Y."/>
            <person name="Liu S.J."/>
        </authorList>
    </citation>
    <scope>NUCLEOTIDE SEQUENCE [LARGE SCALE GENOMIC DNA]</scope>
    <source>
        <strain evidence="1 2">Ar-4</strain>
    </source>
</reference>
<dbReference type="AlphaFoldDB" id="F4G252"/>
<dbReference type="HOGENOM" id="CLU_140136_0_0_2"/>
<accession>F4G252</accession>
<evidence type="ECO:0000313" key="2">
    <source>
        <dbReference type="Proteomes" id="UP000007812"/>
    </source>
</evidence>
<dbReference type="KEGG" id="mcn:Mcup_2027"/>
<dbReference type="PATRIC" id="fig|1006006.8.peg.2031"/>
<evidence type="ECO:0000313" key="1">
    <source>
        <dbReference type="EMBL" id="AEB96129.1"/>
    </source>
</evidence>
<proteinExistence type="predicted"/>
<protein>
    <submittedName>
        <fullName evidence="1">Exonuclease-like protein</fullName>
    </submittedName>
</protein>
<organism evidence="1 2">
    <name type="scientific">Metallosphaera cuprina (strain Ar-4)</name>
    <dbReference type="NCBI Taxonomy" id="1006006"/>
    <lineage>
        <taxon>Archaea</taxon>
        <taxon>Thermoproteota</taxon>
        <taxon>Thermoprotei</taxon>
        <taxon>Sulfolobales</taxon>
        <taxon>Sulfolobaceae</taxon>
        <taxon>Metallosphaera</taxon>
    </lineage>
</organism>
<dbReference type="EMBL" id="CP002656">
    <property type="protein sequence ID" value="AEB96129.1"/>
    <property type="molecule type" value="Genomic_DNA"/>
</dbReference>
<name>F4G252_METCR</name>
<dbReference type="eggNOG" id="arCOG01019">
    <property type="taxonomic scope" value="Archaea"/>
</dbReference>